<gene>
    <name evidence="2" type="ORF">A1OK_19820</name>
</gene>
<keyword evidence="3" id="KW-1185">Reference proteome</keyword>
<evidence type="ECO:0000259" key="1">
    <source>
        <dbReference type="Pfam" id="PF01636"/>
    </source>
</evidence>
<reference evidence="2 3" key="1">
    <citation type="journal article" date="2012" name="Science">
        <title>Ecological populations of bacteria act as socially cohesive units of antibiotic production and resistance.</title>
        <authorList>
            <person name="Cordero O.X."/>
            <person name="Wildschutte H."/>
            <person name="Kirkup B."/>
            <person name="Proehl S."/>
            <person name="Ngo L."/>
            <person name="Hussain F."/>
            <person name="Le Roux F."/>
            <person name="Mincer T."/>
            <person name="Polz M.F."/>
        </authorList>
    </citation>
    <scope>NUCLEOTIDE SEQUENCE [LARGE SCALE GENOMIC DNA]</scope>
    <source>
        <strain evidence="2 3">FF-454</strain>
    </source>
</reference>
<feature type="domain" description="Aminoglycoside phosphotransferase" evidence="1">
    <location>
        <begin position="110"/>
        <end position="162"/>
    </location>
</feature>
<dbReference type="InterPro" id="IPR011009">
    <property type="entry name" value="Kinase-like_dom_sf"/>
</dbReference>
<dbReference type="Pfam" id="PF01636">
    <property type="entry name" value="APH"/>
    <property type="match status" value="1"/>
</dbReference>
<comment type="caution">
    <text evidence="2">The sequence shown here is derived from an EMBL/GenBank/DDBJ whole genome shotgun (WGS) entry which is preliminary data.</text>
</comment>
<dbReference type="EMBL" id="AJWN02000032">
    <property type="protein sequence ID" value="OEE62832.1"/>
    <property type="molecule type" value="Genomic_DNA"/>
</dbReference>
<dbReference type="InterPro" id="IPR002575">
    <property type="entry name" value="Aminoglycoside_PTrfase"/>
</dbReference>
<proteinExistence type="predicted"/>
<protein>
    <submittedName>
        <fullName evidence="2">Phosphotransferase</fullName>
    </submittedName>
</protein>
<organism evidence="2 3">
    <name type="scientific">Enterovibrio norvegicus FF-454</name>
    <dbReference type="NCBI Taxonomy" id="1185651"/>
    <lineage>
        <taxon>Bacteria</taxon>
        <taxon>Pseudomonadati</taxon>
        <taxon>Pseudomonadota</taxon>
        <taxon>Gammaproteobacteria</taxon>
        <taxon>Vibrionales</taxon>
        <taxon>Vibrionaceae</taxon>
        <taxon>Enterovibrio</taxon>
    </lineage>
</organism>
<evidence type="ECO:0000313" key="3">
    <source>
        <dbReference type="Proteomes" id="UP000095039"/>
    </source>
</evidence>
<evidence type="ECO:0000313" key="2">
    <source>
        <dbReference type="EMBL" id="OEE62832.1"/>
    </source>
</evidence>
<dbReference type="AlphaFoldDB" id="A0A1E5CCF6"/>
<dbReference type="Gene3D" id="3.90.1200.10">
    <property type="match status" value="1"/>
</dbReference>
<accession>A0A1E5CCF6</accession>
<dbReference type="SUPFAM" id="SSF56112">
    <property type="entry name" value="Protein kinase-like (PK-like)"/>
    <property type="match status" value="1"/>
</dbReference>
<sequence>MEELVGGREGVIYKRGDIVVRPLNAWSSTVHLLLNHYHAQGLTECPTCLGVEGDTELLSYVKGDAYNYPLTGAIASETALITAAKLLRKLHDASTSFLSKHHTDSLTWMLPARQPQEVICHGDYSPYNVALNGKTVVGVFDFDTAHPAPRVWDIAYAVYCWAPFKTDKIDALGTLIEQSERAKQFCDAYGATKQDRTVLVDTMVARLTTLVRFMHDEANAGNAQFKANIEDGHHLSYLADIDYLKRNQETITARLLA</sequence>
<dbReference type="GO" id="GO:0016740">
    <property type="term" value="F:transferase activity"/>
    <property type="evidence" value="ECO:0007669"/>
    <property type="project" value="UniProtKB-KW"/>
</dbReference>
<dbReference type="RefSeq" id="WP_016958529.1">
    <property type="nucleotide sequence ID" value="NZ_AJWN02000032.1"/>
</dbReference>
<name>A0A1E5CCF6_9GAMM</name>
<dbReference type="Proteomes" id="UP000095039">
    <property type="component" value="Unassembled WGS sequence"/>
</dbReference>